<dbReference type="EMBL" id="JAGGLD010000001">
    <property type="protein sequence ID" value="MBP1999350.1"/>
    <property type="molecule type" value="Genomic_DNA"/>
</dbReference>
<dbReference type="Proteomes" id="UP001519288">
    <property type="component" value="Unassembled WGS sequence"/>
</dbReference>
<keyword evidence="2" id="KW-1185">Reference proteome</keyword>
<reference evidence="1 2" key="1">
    <citation type="submission" date="2021-03" db="EMBL/GenBank/DDBJ databases">
        <title>Genomic Encyclopedia of Type Strains, Phase IV (KMG-IV): sequencing the most valuable type-strain genomes for metagenomic binning, comparative biology and taxonomic classification.</title>
        <authorList>
            <person name="Goeker M."/>
        </authorList>
    </citation>
    <scope>NUCLEOTIDE SEQUENCE [LARGE SCALE GENOMIC DNA]</scope>
    <source>
        <strain evidence="1 2">DSM 26806</strain>
    </source>
</reference>
<evidence type="ECO:0000313" key="1">
    <source>
        <dbReference type="EMBL" id="MBP1999350.1"/>
    </source>
</evidence>
<name>A0ABS4JCE6_9BACL</name>
<accession>A0ABS4JCE6</accession>
<protein>
    <submittedName>
        <fullName evidence="1">Uncharacterized protein</fullName>
    </submittedName>
</protein>
<sequence>MGQRWNLAWGGVGSLAVPLGPASGLAGLGGLLLELGGNFSACLT</sequence>
<organism evidence="1 2">
    <name type="scientific">Paenibacillus shirakamiensis</name>
    <dbReference type="NCBI Taxonomy" id="1265935"/>
    <lineage>
        <taxon>Bacteria</taxon>
        <taxon>Bacillati</taxon>
        <taxon>Bacillota</taxon>
        <taxon>Bacilli</taxon>
        <taxon>Bacillales</taxon>
        <taxon>Paenibacillaceae</taxon>
        <taxon>Paenibacillus</taxon>
    </lineage>
</organism>
<comment type="caution">
    <text evidence="1">The sequence shown here is derived from an EMBL/GenBank/DDBJ whole genome shotgun (WGS) entry which is preliminary data.</text>
</comment>
<gene>
    <name evidence="1" type="ORF">J2Z69_000369</name>
</gene>
<evidence type="ECO:0000313" key="2">
    <source>
        <dbReference type="Proteomes" id="UP001519288"/>
    </source>
</evidence>
<dbReference type="RefSeq" id="WP_281069360.1">
    <property type="nucleotide sequence ID" value="NZ_JAGGLD010000001.1"/>
</dbReference>
<proteinExistence type="predicted"/>